<dbReference type="SUPFAM" id="SSF141072">
    <property type="entry name" value="CalX-like"/>
    <property type="match status" value="1"/>
</dbReference>
<protein>
    <recommendedName>
        <fullName evidence="3">Calx-beta domain-containing protein</fullName>
    </recommendedName>
</protein>
<evidence type="ECO:0000313" key="2">
    <source>
        <dbReference type="Proteomes" id="UP000230750"/>
    </source>
</evidence>
<name>A0A2G8K199_STIJA</name>
<evidence type="ECO:0008006" key="3">
    <source>
        <dbReference type="Google" id="ProtNLM"/>
    </source>
</evidence>
<reference evidence="1 2" key="1">
    <citation type="journal article" date="2017" name="PLoS Biol.">
        <title>The sea cucumber genome provides insights into morphological evolution and visceral regeneration.</title>
        <authorList>
            <person name="Zhang X."/>
            <person name="Sun L."/>
            <person name="Yuan J."/>
            <person name="Sun Y."/>
            <person name="Gao Y."/>
            <person name="Zhang L."/>
            <person name="Li S."/>
            <person name="Dai H."/>
            <person name="Hamel J.F."/>
            <person name="Liu C."/>
            <person name="Yu Y."/>
            <person name="Liu S."/>
            <person name="Lin W."/>
            <person name="Guo K."/>
            <person name="Jin S."/>
            <person name="Xu P."/>
            <person name="Storey K.B."/>
            <person name="Huan P."/>
            <person name="Zhang T."/>
            <person name="Zhou Y."/>
            <person name="Zhang J."/>
            <person name="Lin C."/>
            <person name="Li X."/>
            <person name="Xing L."/>
            <person name="Huo D."/>
            <person name="Sun M."/>
            <person name="Wang L."/>
            <person name="Mercier A."/>
            <person name="Li F."/>
            <person name="Yang H."/>
            <person name="Xiang J."/>
        </authorList>
    </citation>
    <scope>NUCLEOTIDE SEQUENCE [LARGE SCALE GENOMIC DNA]</scope>
    <source>
        <strain evidence="1">Shaxun</strain>
        <tissue evidence="1">Muscle</tissue>
    </source>
</reference>
<keyword evidence="2" id="KW-1185">Reference proteome</keyword>
<comment type="caution">
    <text evidence="1">The sequence shown here is derived from an EMBL/GenBank/DDBJ whole genome shotgun (WGS) entry which is preliminary data.</text>
</comment>
<dbReference type="Proteomes" id="UP000230750">
    <property type="component" value="Unassembled WGS sequence"/>
</dbReference>
<dbReference type="AlphaFoldDB" id="A0A2G8K199"/>
<gene>
    <name evidence="1" type="ORF">BSL78_21382</name>
</gene>
<evidence type="ECO:0000313" key="1">
    <source>
        <dbReference type="EMBL" id="PIK41772.1"/>
    </source>
</evidence>
<sequence length="176" mass="18850">MPLAIAAYLSPLEITVTEGHVGQKEVAIQVCRQPSSEAVTLAVLTSANTAVEGSDFVSIPSNPRRDVTLSAGQTCTSVNVLIISDMTPETINKSFSFIMYAPQLPSASMIHLVSGHSQTIITVTDDDPVFTREISIALLFTANALDLNTFAPTHVILNTMVSILTGYFLNVGYPLH</sequence>
<dbReference type="Gene3D" id="2.60.40.2030">
    <property type="match status" value="1"/>
</dbReference>
<dbReference type="InterPro" id="IPR038081">
    <property type="entry name" value="CalX-like_sf"/>
</dbReference>
<proteinExistence type="predicted"/>
<dbReference type="EMBL" id="MRZV01000990">
    <property type="protein sequence ID" value="PIK41772.1"/>
    <property type="molecule type" value="Genomic_DNA"/>
</dbReference>
<organism evidence="1 2">
    <name type="scientific">Stichopus japonicus</name>
    <name type="common">Sea cucumber</name>
    <dbReference type="NCBI Taxonomy" id="307972"/>
    <lineage>
        <taxon>Eukaryota</taxon>
        <taxon>Metazoa</taxon>
        <taxon>Echinodermata</taxon>
        <taxon>Eleutherozoa</taxon>
        <taxon>Echinozoa</taxon>
        <taxon>Holothuroidea</taxon>
        <taxon>Aspidochirotacea</taxon>
        <taxon>Aspidochirotida</taxon>
        <taxon>Stichopodidae</taxon>
        <taxon>Apostichopus</taxon>
    </lineage>
</organism>
<accession>A0A2G8K199</accession>